<dbReference type="NCBIfam" id="TIGR00231">
    <property type="entry name" value="small_GTP"/>
    <property type="match status" value="1"/>
</dbReference>
<dbReference type="InterPro" id="IPR004520">
    <property type="entry name" value="GTPase_MnmE"/>
</dbReference>
<feature type="binding site" evidence="6">
    <location>
        <position position="87"/>
    </location>
    <ligand>
        <name>(6S)-5-formyl-5,6,7,8-tetrahydrofolate</name>
        <dbReference type="ChEBI" id="CHEBI:57457"/>
    </ligand>
</feature>
<dbReference type="InterPro" id="IPR025867">
    <property type="entry name" value="MnmE_helical"/>
</dbReference>
<dbReference type="NCBIfam" id="TIGR00450">
    <property type="entry name" value="mnmE_trmE_thdF"/>
    <property type="match status" value="1"/>
</dbReference>
<proteinExistence type="inferred from homology"/>
<dbReference type="GO" id="GO:0003924">
    <property type="term" value="F:GTPase activity"/>
    <property type="evidence" value="ECO:0007669"/>
    <property type="project" value="UniProtKB-UniRule"/>
</dbReference>
<keyword evidence="4 6" id="KW-0630">Potassium</keyword>
<dbReference type="GO" id="GO:0030488">
    <property type="term" value="P:tRNA methylation"/>
    <property type="evidence" value="ECO:0007669"/>
    <property type="project" value="TreeGrafter"/>
</dbReference>
<evidence type="ECO:0000313" key="9">
    <source>
        <dbReference type="EMBL" id="TYB31861.1"/>
    </source>
</evidence>
<dbReference type="PANTHER" id="PTHR42714:SF2">
    <property type="entry name" value="TRNA MODIFICATION GTPASE GTPBP3, MITOCHONDRIAL"/>
    <property type="match status" value="1"/>
</dbReference>
<keyword evidence="6" id="KW-0479">Metal-binding</keyword>
<feature type="binding site" evidence="6">
    <location>
        <position position="455"/>
    </location>
    <ligand>
        <name>(6S)-5-formyl-5,6,7,8-tetrahydrofolate</name>
        <dbReference type="ChEBI" id="CHEBI:57457"/>
    </ligand>
</feature>
<keyword evidence="2 6" id="KW-0819">tRNA processing</keyword>
<dbReference type="Gene3D" id="3.40.50.300">
    <property type="entry name" value="P-loop containing nucleotide triphosphate hydrolases"/>
    <property type="match status" value="1"/>
</dbReference>
<dbReference type="EC" id="3.6.-.-" evidence="6"/>
<accession>A0A5D0MK00</accession>
<evidence type="ECO:0000259" key="8">
    <source>
        <dbReference type="PROSITE" id="PS51709"/>
    </source>
</evidence>
<evidence type="ECO:0000256" key="4">
    <source>
        <dbReference type="ARBA" id="ARBA00022958"/>
    </source>
</evidence>
<comment type="subunit">
    <text evidence="6">Homodimer. Heterotetramer of two MnmE and two MnmG subunits.</text>
</comment>
<dbReference type="SUPFAM" id="SSF52540">
    <property type="entry name" value="P-loop containing nucleoside triphosphate hydrolases"/>
    <property type="match status" value="1"/>
</dbReference>
<comment type="function">
    <text evidence="6">Exhibits a very high intrinsic GTPase hydrolysis rate. Involved in the addition of a carboxymethylaminomethyl (cmnm) group at the wobble position (U34) of certain tRNAs, forming tRNA-cmnm(5)s(2)U34.</text>
</comment>
<dbReference type="Gene3D" id="3.30.1360.120">
    <property type="entry name" value="Probable tRNA modification gtpase trme, domain 1"/>
    <property type="match status" value="1"/>
</dbReference>
<name>A0A5D0MK00_9BACT</name>
<feature type="binding site" evidence="6">
    <location>
        <position position="257"/>
    </location>
    <ligand>
        <name>Mg(2+)</name>
        <dbReference type="ChEBI" id="CHEBI:18420"/>
    </ligand>
</feature>
<dbReference type="GO" id="GO:0005525">
    <property type="term" value="F:GTP binding"/>
    <property type="evidence" value="ECO:0007669"/>
    <property type="project" value="UniProtKB-UniRule"/>
</dbReference>
<feature type="binding site" evidence="6">
    <location>
        <position position="253"/>
    </location>
    <ligand>
        <name>K(+)</name>
        <dbReference type="ChEBI" id="CHEBI:29103"/>
    </ligand>
</feature>
<evidence type="ECO:0000313" key="10">
    <source>
        <dbReference type="Proteomes" id="UP000324143"/>
    </source>
</evidence>
<evidence type="ECO:0000256" key="6">
    <source>
        <dbReference type="HAMAP-Rule" id="MF_00379"/>
    </source>
</evidence>
<keyword evidence="6" id="KW-0963">Cytoplasm</keyword>
<evidence type="ECO:0000256" key="3">
    <source>
        <dbReference type="ARBA" id="ARBA00022741"/>
    </source>
</evidence>
<dbReference type="InterPro" id="IPR006073">
    <property type="entry name" value="GTP-bd"/>
</dbReference>
<evidence type="ECO:0000256" key="2">
    <source>
        <dbReference type="ARBA" id="ARBA00022694"/>
    </source>
</evidence>
<dbReference type="PROSITE" id="PS51709">
    <property type="entry name" value="G_TRME"/>
    <property type="match status" value="1"/>
</dbReference>
<keyword evidence="5 6" id="KW-0342">GTP-binding</keyword>
<keyword evidence="6" id="KW-0378">Hydrolase</keyword>
<keyword evidence="6" id="KW-0460">Magnesium</keyword>
<feature type="domain" description="TrmE-type G" evidence="8">
    <location>
        <begin position="222"/>
        <end position="376"/>
    </location>
</feature>
<feature type="binding site" evidence="6">
    <location>
        <begin position="251"/>
        <end position="257"/>
    </location>
    <ligand>
        <name>GTP</name>
        <dbReference type="ChEBI" id="CHEBI:37565"/>
    </ligand>
</feature>
<dbReference type="InterPro" id="IPR005225">
    <property type="entry name" value="Small_GTP-bd"/>
</dbReference>
<comment type="similarity">
    <text evidence="1 6 7">Belongs to the TRAFAC class TrmE-Era-EngA-EngB-Septin-like GTPase superfamily. TrmE GTPase family.</text>
</comment>
<dbReference type="HAMAP" id="MF_00379">
    <property type="entry name" value="GTPase_MnmE"/>
    <property type="match status" value="1"/>
</dbReference>
<dbReference type="EMBL" id="VSIX01000026">
    <property type="protein sequence ID" value="TYB31861.1"/>
    <property type="molecule type" value="Genomic_DNA"/>
</dbReference>
<feature type="binding site" evidence="6">
    <location>
        <position position="251"/>
    </location>
    <ligand>
        <name>K(+)</name>
        <dbReference type="ChEBI" id="CHEBI:29103"/>
    </ligand>
</feature>
<evidence type="ECO:0000256" key="5">
    <source>
        <dbReference type="ARBA" id="ARBA00023134"/>
    </source>
</evidence>
<dbReference type="InterPro" id="IPR027368">
    <property type="entry name" value="MnmE_dom2"/>
</dbReference>
<dbReference type="Pfam" id="PF12631">
    <property type="entry name" value="MnmE_helical"/>
    <property type="match status" value="1"/>
</dbReference>
<dbReference type="Gene3D" id="1.20.120.430">
    <property type="entry name" value="tRNA modification GTPase MnmE domain 2"/>
    <property type="match status" value="1"/>
</dbReference>
<feature type="binding site" evidence="6">
    <location>
        <begin position="232"/>
        <end position="237"/>
    </location>
    <ligand>
        <name>GTP</name>
        <dbReference type="ChEBI" id="CHEBI:37565"/>
    </ligand>
</feature>
<dbReference type="InterPro" id="IPR027417">
    <property type="entry name" value="P-loop_NTPase"/>
</dbReference>
<dbReference type="InterPro" id="IPR031168">
    <property type="entry name" value="G_TrmE"/>
</dbReference>
<dbReference type="InterPro" id="IPR027266">
    <property type="entry name" value="TrmE/GcvT-like"/>
</dbReference>
<feature type="binding site" evidence="6">
    <location>
        <begin position="276"/>
        <end position="279"/>
    </location>
    <ligand>
        <name>GTP</name>
        <dbReference type="ChEBI" id="CHEBI:37565"/>
    </ligand>
</feature>
<evidence type="ECO:0000256" key="1">
    <source>
        <dbReference type="ARBA" id="ARBA00011043"/>
    </source>
</evidence>
<comment type="caution">
    <text evidence="9">The sequence shown here is derived from an EMBL/GenBank/DDBJ whole genome shotgun (WGS) entry which is preliminary data.</text>
</comment>
<keyword evidence="3 6" id="KW-0547">Nucleotide-binding</keyword>
<dbReference type="GO" id="GO:0046872">
    <property type="term" value="F:metal ion binding"/>
    <property type="evidence" value="ECO:0007669"/>
    <property type="project" value="UniProtKB-KW"/>
</dbReference>
<protein>
    <recommendedName>
        <fullName evidence="6">tRNA modification GTPase MnmE</fullName>
        <ecNumber evidence="6">3.6.-.-</ecNumber>
    </recommendedName>
</protein>
<sequence length="455" mass="52217">MKANNFDTICAPATVRGESAIAVIRISGSETFSIVSKIIKINKDFSQLEHKKAEVAYLIDNNQTVIDKVLLTPFYGPNSFTGEDLIEISTHGSPTVVDKTIELLIENGCRLAKEGEFTKRAFIHGKMNLVEAESIIDVIESKTDKILSYATKNLMGDLNKKLSIYSKNLMNLLEKLNLAIDFDEEFVEETNWRKIKQSIEDTIKKIEKDIQNSKKMMKEKRGVIVLLLGPTNSGKSTLMNTILDEERAIVSEIAGTTRDYISEELVIKGHHVRLYDTAGLRENADQLEKLGIKKTRELIDMADIAIYLREYNTKLTNKKVYSHLKNDSSIEFLEVINKIDLYNKNKIQYKNDRIYISAKDKINIDELMNRLLNKIEKLTSMKKIDTIVLNQRQLDYLIRLKNSLKETVKNIQQTPFEELISEQIQEAIEILEIIQGRKITEEMLNNIFDRFCIGK</sequence>
<feature type="binding site" evidence="6">
    <location>
        <position position="232"/>
    </location>
    <ligand>
        <name>K(+)</name>
        <dbReference type="ChEBI" id="CHEBI:29103"/>
    </ligand>
</feature>
<keyword evidence="10" id="KW-1185">Reference proteome</keyword>
<dbReference type="GO" id="GO:0002098">
    <property type="term" value="P:tRNA wobble uridine modification"/>
    <property type="evidence" value="ECO:0007669"/>
    <property type="project" value="TreeGrafter"/>
</dbReference>
<dbReference type="Proteomes" id="UP000324143">
    <property type="component" value="Unassembled WGS sequence"/>
</dbReference>
<organism evidence="9 10">
    <name type="scientific">Candidatus Mcinerneyibacterium aminivorans</name>
    <dbReference type="NCBI Taxonomy" id="2703815"/>
    <lineage>
        <taxon>Bacteria</taxon>
        <taxon>Candidatus Macinerneyibacteriota</taxon>
        <taxon>Candidatus Mcinerneyibacteria</taxon>
        <taxon>Candidatus Mcinerneyibacteriales</taxon>
        <taxon>Candidatus Mcinerneyibacteriaceae</taxon>
        <taxon>Candidatus Mcinerneyibacterium</taxon>
    </lineage>
</organism>
<feature type="binding site" evidence="6">
    <location>
        <position position="126"/>
    </location>
    <ligand>
        <name>(6S)-5-formyl-5,6,7,8-tetrahydrofolate</name>
        <dbReference type="ChEBI" id="CHEBI:57457"/>
    </ligand>
</feature>
<dbReference type="PANTHER" id="PTHR42714">
    <property type="entry name" value="TRNA MODIFICATION GTPASE GTPBP3"/>
    <property type="match status" value="1"/>
</dbReference>
<reference evidence="9" key="1">
    <citation type="submission" date="2019-08" db="EMBL/GenBank/DDBJ databases">
        <title>Genomic characterization of a novel candidate phylum (ARYD3) from a high temperature, high salinity tertiary oil reservoir in north central Oklahoma, USA.</title>
        <authorList>
            <person name="Youssef N.H."/>
            <person name="Yadav A."/>
            <person name="Elshahed M.S."/>
        </authorList>
    </citation>
    <scope>NUCLEOTIDE SEQUENCE [LARGE SCALE GENOMIC DNA]</scope>
    <source>
        <strain evidence="9">ARYD3</strain>
    </source>
</reference>
<evidence type="ECO:0000256" key="7">
    <source>
        <dbReference type="RuleBase" id="RU003313"/>
    </source>
</evidence>
<dbReference type="GO" id="GO:0005829">
    <property type="term" value="C:cytosol"/>
    <property type="evidence" value="ECO:0007669"/>
    <property type="project" value="TreeGrafter"/>
</dbReference>
<comment type="subcellular location">
    <subcellularLocation>
        <location evidence="6">Cytoplasm</location>
    </subcellularLocation>
</comment>
<comment type="cofactor">
    <cofactor evidence="6">
        <name>K(+)</name>
        <dbReference type="ChEBI" id="CHEBI:29103"/>
    </cofactor>
    <text evidence="6">Binds 1 potassium ion per subunit.</text>
</comment>
<comment type="caution">
    <text evidence="6">Lacks conserved residue(s) required for the propagation of feature annotation.</text>
</comment>
<feature type="binding site" evidence="6">
    <location>
        <position position="236"/>
    </location>
    <ligand>
        <name>Mg(2+)</name>
        <dbReference type="ChEBI" id="CHEBI:18420"/>
    </ligand>
</feature>
<dbReference type="Pfam" id="PF01926">
    <property type="entry name" value="MMR_HSR1"/>
    <property type="match status" value="1"/>
</dbReference>
<dbReference type="Pfam" id="PF10396">
    <property type="entry name" value="TrmE_N"/>
    <property type="match status" value="1"/>
</dbReference>
<dbReference type="InterPro" id="IPR018948">
    <property type="entry name" value="GTP-bd_TrmE_N"/>
</dbReference>
<feature type="binding site" evidence="6">
    <location>
        <position position="256"/>
    </location>
    <ligand>
        <name>K(+)</name>
        <dbReference type="ChEBI" id="CHEBI:29103"/>
    </ligand>
</feature>
<dbReference type="CDD" id="cd04164">
    <property type="entry name" value="trmE"/>
    <property type="match status" value="1"/>
</dbReference>
<dbReference type="AlphaFoldDB" id="A0A5D0MK00"/>
<dbReference type="CDD" id="cd14858">
    <property type="entry name" value="TrmE_N"/>
    <property type="match status" value="1"/>
</dbReference>
<feature type="binding site" evidence="6">
    <location>
        <position position="25"/>
    </location>
    <ligand>
        <name>(6S)-5-formyl-5,6,7,8-tetrahydrofolate</name>
        <dbReference type="ChEBI" id="CHEBI:57457"/>
    </ligand>
</feature>
<gene>
    <name evidence="6 9" type="primary">mnmE</name>
    <name evidence="6" type="synonym">trmE</name>
    <name evidence="9" type="ORF">FXF47_01970</name>
</gene>